<dbReference type="GO" id="GO:0006412">
    <property type="term" value="P:translation"/>
    <property type="evidence" value="ECO:0007669"/>
    <property type="project" value="InterPro"/>
</dbReference>
<dbReference type="GO" id="GO:0005763">
    <property type="term" value="C:mitochondrial small ribosomal subunit"/>
    <property type="evidence" value="ECO:0007669"/>
    <property type="project" value="TreeGrafter"/>
</dbReference>
<dbReference type="Gene3D" id="3.30.70.60">
    <property type="match status" value="1"/>
</dbReference>
<sequence>MPLYEMLCITTHVTTYKHIRELVGQAAMHIMNNGGVVRNINSWGTKSLPQKMKRHGPSQALGDYWTLHFDTSPRTLRSLNGIMRSDPRVLRWTVLKLADRIEELSDKGGKVILPHRPAVQDVVD</sequence>
<dbReference type="GO" id="GO:0070181">
    <property type="term" value="F:small ribosomal subunit rRNA binding"/>
    <property type="evidence" value="ECO:0007669"/>
    <property type="project" value="TreeGrafter"/>
</dbReference>
<evidence type="ECO:0008006" key="4">
    <source>
        <dbReference type="Google" id="ProtNLM"/>
    </source>
</evidence>
<dbReference type="InterPro" id="IPR000529">
    <property type="entry name" value="Ribosomal_bS6"/>
</dbReference>
<name>A0A409WN88_PSICY</name>
<dbReference type="AlphaFoldDB" id="A0A409WN88"/>
<dbReference type="Pfam" id="PF01250">
    <property type="entry name" value="Ribosomal_S6"/>
    <property type="match status" value="1"/>
</dbReference>
<dbReference type="GO" id="GO:0003735">
    <property type="term" value="F:structural constituent of ribosome"/>
    <property type="evidence" value="ECO:0007669"/>
    <property type="project" value="InterPro"/>
</dbReference>
<dbReference type="EMBL" id="NHYD01003356">
    <property type="protein sequence ID" value="PPQ79961.1"/>
    <property type="molecule type" value="Genomic_DNA"/>
</dbReference>
<reference evidence="2 3" key="1">
    <citation type="journal article" date="2018" name="Evol. Lett.">
        <title>Horizontal gene cluster transfer increased hallucinogenic mushroom diversity.</title>
        <authorList>
            <person name="Reynolds H.T."/>
            <person name="Vijayakumar V."/>
            <person name="Gluck-Thaler E."/>
            <person name="Korotkin H.B."/>
            <person name="Matheny P.B."/>
            <person name="Slot J.C."/>
        </authorList>
    </citation>
    <scope>NUCLEOTIDE SEQUENCE [LARGE SCALE GENOMIC DNA]</scope>
    <source>
        <strain evidence="2 3">2631</strain>
    </source>
</reference>
<proteinExistence type="inferred from homology"/>
<dbReference type="Proteomes" id="UP000283269">
    <property type="component" value="Unassembled WGS sequence"/>
</dbReference>
<dbReference type="InParanoid" id="A0A409WN88"/>
<dbReference type="InterPro" id="IPR014717">
    <property type="entry name" value="Transl_elong_EF1B/ribsomal_bS6"/>
</dbReference>
<keyword evidence="3" id="KW-1185">Reference proteome</keyword>
<comment type="similarity">
    <text evidence="1">Belongs to the bacterial ribosomal protein bS6 family.</text>
</comment>
<dbReference type="InterPro" id="IPR035980">
    <property type="entry name" value="Ribosomal_bS6_sf"/>
</dbReference>
<dbReference type="PANTHER" id="PTHR21011:SF1">
    <property type="entry name" value="SMALL RIBOSOMAL SUBUNIT PROTEIN BS6M"/>
    <property type="match status" value="1"/>
</dbReference>
<evidence type="ECO:0000313" key="2">
    <source>
        <dbReference type="EMBL" id="PPQ79961.1"/>
    </source>
</evidence>
<dbReference type="OrthoDB" id="10259681at2759"/>
<dbReference type="SUPFAM" id="SSF54995">
    <property type="entry name" value="Ribosomal protein S6"/>
    <property type="match status" value="1"/>
</dbReference>
<protein>
    <recommendedName>
        <fullName evidence="4">Ribosomal protein S6</fullName>
    </recommendedName>
</protein>
<comment type="caution">
    <text evidence="2">The sequence shown here is derived from an EMBL/GenBank/DDBJ whole genome shotgun (WGS) entry which is preliminary data.</text>
</comment>
<dbReference type="FunCoup" id="A0A409WN88">
    <property type="interactions" value="105"/>
</dbReference>
<dbReference type="PANTHER" id="PTHR21011">
    <property type="entry name" value="MITOCHONDRIAL 28S RIBOSOMAL PROTEIN S6"/>
    <property type="match status" value="1"/>
</dbReference>
<evidence type="ECO:0000256" key="1">
    <source>
        <dbReference type="ARBA" id="ARBA00009512"/>
    </source>
</evidence>
<evidence type="ECO:0000313" key="3">
    <source>
        <dbReference type="Proteomes" id="UP000283269"/>
    </source>
</evidence>
<accession>A0A409WN88</accession>
<dbReference type="STRING" id="93625.A0A409WN88"/>
<organism evidence="2 3">
    <name type="scientific">Psilocybe cyanescens</name>
    <dbReference type="NCBI Taxonomy" id="93625"/>
    <lineage>
        <taxon>Eukaryota</taxon>
        <taxon>Fungi</taxon>
        <taxon>Dikarya</taxon>
        <taxon>Basidiomycota</taxon>
        <taxon>Agaricomycotina</taxon>
        <taxon>Agaricomycetes</taxon>
        <taxon>Agaricomycetidae</taxon>
        <taxon>Agaricales</taxon>
        <taxon>Agaricineae</taxon>
        <taxon>Strophariaceae</taxon>
        <taxon>Psilocybe</taxon>
    </lineage>
</organism>
<dbReference type="CDD" id="cd15465">
    <property type="entry name" value="bS6_mito"/>
    <property type="match status" value="1"/>
</dbReference>
<gene>
    <name evidence="2" type="ORF">CVT25_003033</name>
</gene>